<dbReference type="EMBL" id="JACSQR010000069">
    <property type="protein sequence ID" value="MBD7948762.1"/>
    <property type="molecule type" value="Genomic_DNA"/>
</dbReference>
<reference evidence="1 2" key="1">
    <citation type="submission" date="2020-08" db="EMBL/GenBank/DDBJ databases">
        <title>A Genomic Blueprint of the Chicken Gut Microbiome.</title>
        <authorList>
            <person name="Gilroy R."/>
            <person name="Ravi A."/>
            <person name="Getino M."/>
            <person name="Pursley I."/>
            <person name="Horton D.L."/>
            <person name="Alikhan N.-F."/>
            <person name="Baker D."/>
            <person name="Gharbi K."/>
            <person name="Hall N."/>
            <person name="Watson M."/>
            <person name="Adriaenssens E.M."/>
            <person name="Foster-Nyarko E."/>
            <person name="Jarju S."/>
            <person name="Secka A."/>
            <person name="Antonio M."/>
            <person name="Oren A."/>
            <person name="Chaudhuri R."/>
            <person name="La Ragione R.M."/>
            <person name="Hildebrand F."/>
            <person name="Pallen M.J."/>
        </authorList>
    </citation>
    <scope>NUCLEOTIDE SEQUENCE [LARGE SCALE GENOMIC DNA]</scope>
    <source>
        <strain evidence="1 2">Sa4CVA2</strain>
    </source>
</reference>
<evidence type="ECO:0000313" key="2">
    <source>
        <dbReference type="Proteomes" id="UP000606724"/>
    </source>
</evidence>
<gene>
    <name evidence="1" type="ORF">H9653_12250</name>
</gene>
<protein>
    <submittedName>
        <fullName evidence="1">Uncharacterized protein</fullName>
    </submittedName>
</protein>
<proteinExistence type="predicted"/>
<sequence>MTTNKDKLFTAKVEEHLLSAFKYACENQDTTASQAVRAFMREYVKKHGQADLFKKHK</sequence>
<name>A0ABR8RM69_9GAMM</name>
<organism evidence="1 2">
    <name type="scientific">Psychrobacter communis</name>
    <dbReference type="NCBI Taxonomy" id="2762238"/>
    <lineage>
        <taxon>Bacteria</taxon>
        <taxon>Pseudomonadati</taxon>
        <taxon>Pseudomonadota</taxon>
        <taxon>Gammaproteobacteria</taxon>
        <taxon>Moraxellales</taxon>
        <taxon>Moraxellaceae</taxon>
        <taxon>Psychrobacter</taxon>
    </lineage>
</organism>
<comment type="caution">
    <text evidence="1">The sequence shown here is derived from an EMBL/GenBank/DDBJ whole genome shotgun (WGS) entry which is preliminary data.</text>
</comment>
<dbReference type="SUPFAM" id="SSF47598">
    <property type="entry name" value="Ribbon-helix-helix"/>
    <property type="match status" value="1"/>
</dbReference>
<evidence type="ECO:0000313" key="1">
    <source>
        <dbReference type="EMBL" id="MBD7948762.1"/>
    </source>
</evidence>
<keyword evidence="2" id="KW-1185">Reference proteome</keyword>
<dbReference type="Gene3D" id="1.10.1220.10">
    <property type="entry name" value="Met repressor-like"/>
    <property type="match status" value="1"/>
</dbReference>
<accession>A0ABR8RM69</accession>
<dbReference type="InterPro" id="IPR013321">
    <property type="entry name" value="Arc_rbn_hlx_hlx"/>
</dbReference>
<dbReference type="Proteomes" id="UP000606724">
    <property type="component" value="Unassembled WGS sequence"/>
</dbReference>
<dbReference type="InterPro" id="IPR010985">
    <property type="entry name" value="Ribbon_hlx_hlx"/>
</dbReference>
<dbReference type="RefSeq" id="WP_191692574.1">
    <property type="nucleotide sequence ID" value="NZ_JACSQR010000069.1"/>
</dbReference>